<keyword evidence="2" id="KW-1133">Transmembrane helix</keyword>
<dbReference type="Gene3D" id="2.40.50.100">
    <property type="match status" value="1"/>
</dbReference>
<organism evidence="4 6">
    <name type="scientific">Muribaculum intestinale</name>
    <dbReference type="NCBI Taxonomy" id="1796646"/>
    <lineage>
        <taxon>Bacteria</taxon>
        <taxon>Pseudomonadati</taxon>
        <taxon>Bacteroidota</taxon>
        <taxon>Bacteroidia</taxon>
        <taxon>Bacteroidales</taxon>
        <taxon>Muribaculaceae</taxon>
        <taxon>Muribaculum</taxon>
    </lineage>
</organism>
<evidence type="ECO:0000313" key="7">
    <source>
        <dbReference type="Proteomes" id="UP000306630"/>
    </source>
</evidence>
<dbReference type="PANTHER" id="PTHR30469">
    <property type="entry name" value="MULTIDRUG RESISTANCE PROTEIN MDTA"/>
    <property type="match status" value="1"/>
</dbReference>
<keyword evidence="6" id="KW-1185">Reference proteome</keyword>
<name>A0A1B1S8F7_9BACT</name>
<reference evidence="6" key="1">
    <citation type="submission" date="2016-04" db="EMBL/GenBank/DDBJ databases">
        <title>Complete Genome Sequences of Twelve Strains of a Stable Defined Moderately Diverse Mouse Microbiota 2 (sDMDMm2).</title>
        <authorList>
            <person name="Uchimura Y."/>
            <person name="Wyss M."/>
            <person name="Brugiroux S."/>
            <person name="Limenitakis J.P."/>
            <person name="Stecher B."/>
            <person name="McCoy K.D."/>
            <person name="Macpherson A.J."/>
        </authorList>
    </citation>
    <scope>NUCLEOTIDE SEQUENCE [LARGE SCALE GENOMIC DNA]</scope>
    <source>
        <strain evidence="6">YL27</strain>
    </source>
</reference>
<gene>
    <name evidence="4" type="ORF">A4V02_04690</name>
    <name evidence="5" type="ORF">E5333_00830</name>
</gene>
<dbReference type="NCBIfam" id="TIGR01730">
    <property type="entry name" value="RND_mfp"/>
    <property type="match status" value="1"/>
</dbReference>
<dbReference type="GO" id="GO:1990281">
    <property type="term" value="C:efflux pump complex"/>
    <property type="evidence" value="ECO:0007669"/>
    <property type="project" value="TreeGrafter"/>
</dbReference>
<dbReference type="Gene3D" id="2.40.420.20">
    <property type="match status" value="1"/>
</dbReference>
<comment type="similarity">
    <text evidence="1">Belongs to the membrane fusion protein (MFP) (TC 8.A.1) family.</text>
</comment>
<dbReference type="OrthoDB" id="9809068at2"/>
<dbReference type="Gene3D" id="2.40.30.170">
    <property type="match status" value="1"/>
</dbReference>
<reference evidence="5 7" key="3">
    <citation type="submission" date="2019-04" db="EMBL/GenBank/DDBJ databases">
        <title>Microbes associate with the intestines of laboratory mice.</title>
        <authorList>
            <person name="Navarre W."/>
            <person name="Wong E."/>
            <person name="Huang K."/>
            <person name="Tropini C."/>
            <person name="Ng K."/>
            <person name="Yu B."/>
        </authorList>
    </citation>
    <scope>NUCLEOTIDE SEQUENCE [LARGE SCALE GENOMIC DNA]</scope>
    <source>
        <strain evidence="5 7">NM06_A21</strain>
    </source>
</reference>
<accession>A0A1Z2XK93</accession>
<dbReference type="Proteomes" id="UP000306630">
    <property type="component" value="Unassembled WGS sequence"/>
</dbReference>
<evidence type="ECO:0000259" key="3">
    <source>
        <dbReference type="Pfam" id="PF25917"/>
    </source>
</evidence>
<dbReference type="GeneID" id="65536144"/>
<evidence type="ECO:0000313" key="6">
    <source>
        <dbReference type="Proteomes" id="UP000186351"/>
    </source>
</evidence>
<dbReference type="AlphaFoldDB" id="A0A1B1S8F7"/>
<dbReference type="Pfam" id="PF25917">
    <property type="entry name" value="BSH_RND"/>
    <property type="match status" value="1"/>
</dbReference>
<evidence type="ECO:0000313" key="4">
    <source>
        <dbReference type="EMBL" id="ANU63079.1"/>
    </source>
</evidence>
<dbReference type="RefSeq" id="WP_068960438.1">
    <property type="nucleotide sequence ID" value="NZ_CAJTAP010000005.1"/>
</dbReference>
<feature type="domain" description="Multidrug resistance protein MdtA-like barrel-sandwich hybrid" evidence="3">
    <location>
        <begin position="61"/>
        <end position="203"/>
    </location>
</feature>
<feature type="transmembrane region" description="Helical" evidence="2">
    <location>
        <begin position="7"/>
        <end position="26"/>
    </location>
</feature>
<evidence type="ECO:0000256" key="1">
    <source>
        <dbReference type="ARBA" id="ARBA00009477"/>
    </source>
</evidence>
<accession>A0A1B1S8F7</accession>
<dbReference type="PANTHER" id="PTHR30469:SF15">
    <property type="entry name" value="HLYD FAMILY OF SECRETION PROTEINS"/>
    <property type="match status" value="1"/>
</dbReference>
<dbReference type="Proteomes" id="UP000186351">
    <property type="component" value="Chromosome"/>
</dbReference>
<sequence length="366" mass="39938">MRKASRIIIWTIVVLLFVGTFVYLFLNSREKSVNYELVSPSTGNISRTTVLTGKIEPRDEIEIKPQISGIISEINVEAGDMVRAGDVIARIKVIPEESQLSAAQSRVSTAKIVLDQARQLFDRTRGLYERKFVAREEYEQSETEYKKAVQELDAAEDALRIVREGVSSYNATESNTLVRATIDGQVLEVPVKVGTSVIQANTMNDGTTVAKVADMRNLIFRGKVDETEVGLLRTGMSTTISIGALPDVMPAAVIEYIAPKSTEENGSNTFEIKAAIEVPDSVNLRAGYSANATITLARADSVMTLPESVVEWGGDSAYVYVLTDTVPEHKFERKAISTGLSDGINIQVKGGINADDRLRGSEISGK</sequence>
<dbReference type="GO" id="GO:0015562">
    <property type="term" value="F:efflux transmembrane transporter activity"/>
    <property type="evidence" value="ECO:0007669"/>
    <property type="project" value="TreeGrafter"/>
</dbReference>
<dbReference type="STRING" id="1796646.A4V02_04690"/>
<dbReference type="EMBL" id="CP015402">
    <property type="protein sequence ID" value="ANU63079.1"/>
    <property type="molecule type" value="Genomic_DNA"/>
</dbReference>
<evidence type="ECO:0000313" key="5">
    <source>
        <dbReference type="EMBL" id="TGY76566.1"/>
    </source>
</evidence>
<dbReference type="EMBL" id="SRYD01000002">
    <property type="protein sequence ID" value="TGY76566.1"/>
    <property type="molecule type" value="Genomic_DNA"/>
</dbReference>
<dbReference type="InterPro" id="IPR058625">
    <property type="entry name" value="MdtA-like_BSH"/>
</dbReference>
<dbReference type="SUPFAM" id="SSF111369">
    <property type="entry name" value="HlyD-like secretion proteins"/>
    <property type="match status" value="1"/>
</dbReference>
<evidence type="ECO:0000256" key="2">
    <source>
        <dbReference type="SAM" id="Phobius"/>
    </source>
</evidence>
<proteinExistence type="inferred from homology"/>
<dbReference type="InterPro" id="IPR006143">
    <property type="entry name" value="RND_pump_MFP"/>
</dbReference>
<keyword evidence="2" id="KW-0472">Membrane</keyword>
<reference evidence="4" key="2">
    <citation type="submission" date="2017-04" db="EMBL/GenBank/DDBJ databases">
        <title>Complete Genome Sequences of Twelve Strains of a Stable Defined Moderately Diverse Mouse Microbiota 2 (sDMDMm2).</title>
        <authorList>
            <person name="Uchimura Y."/>
            <person name="Wyss M."/>
            <person name="Brugiroux S."/>
            <person name="Limenitakis J.P."/>
            <person name="Stecher B."/>
            <person name="McCoy K.D."/>
            <person name="Macpherson A.J."/>
        </authorList>
    </citation>
    <scope>NUCLEOTIDE SEQUENCE</scope>
    <source>
        <strain evidence="4">YL27</strain>
    </source>
</reference>
<dbReference type="KEGG" id="pary:A4V02_04690"/>
<keyword evidence="2" id="KW-0812">Transmembrane</keyword>
<protein>
    <submittedName>
        <fullName evidence="5">Efflux RND transporter periplasmic adaptor subunit</fullName>
    </submittedName>
    <submittedName>
        <fullName evidence="4">Efflux transporter periplasmic adaptor subunit</fullName>
    </submittedName>
</protein>
<dbReference type="Gene3D" id="1.10.287.470">
    <property type="entry name" value="Helix hairpin bin"/>
    <property type="match status" value="1"/>
</dbReference>